<dbReference type="AlphaFoldDB" id="A0A085TT00"/>
<sequence length="240" mass="27142">MEAVGRRKAHWLFNAGSDKNFLGKRRPQEDMVTSAVFGSIRLMSPKDRLKAIELLLGRDAFSASDFAEDQDIAVDLWPKLNGPAGRRHVEPDVLLHGAGKTTIVEVKWHAPLSERQLEQQIEAVGVENVGAVILLGEAGIEEDELGVPCFRRTWRDVSRDLKNWCEAARTPLARWVETMRAFLQETDMGRIFNGLPVPNDLGNVAFRFKSTGRPPWFGQVPKDVQLVRYAFERHKLKENS</sequence>
<reference evidence="1 2" key="2">
    <citation type="journal article" date="2015" name="Antonie Van Leeuwenhoek">
        <title>Thioclava indica sp. nov., isolated from surface seawater of the Indian Ocean.</title>
        <authorList>
            <person name="Liu Y."/>
            <person name="Lai Q."/>
            <person name="Du J."/>
            <person name="Xu H."/>
            <person name="Jiang L."/>
            <person name="Shao Z."/>
        </authorList>
    </citation>
    <scope>NUCLEOTIDE SEQUENCE [LARGE SCALE GENOMIC DNA]</scope>
    <source>
        <strain evidence="1 2">13D2W-2</strain>
    </source>
</reference>
<accession>A0A085TT00</accession>
<proteinExistence type="predicted"/>
<evidence type="ECO:0000313" key="2">
    <source>
        <dbReference type="Proteomes" id="UP000028607"/>
    </source>
</evidence>
<name>A0A085TT00_9RHOB</name>
<dbReference type="STRING" id="1317124.DW2_16505"/>
<dbReference type="Proteomes" id="UP000028607">
    <property type="component" value="Unassembled WGS sequence"/>
</dbReference>
<organism evidence="1 2">
    <name type="scientific">Thioclava atlantica</name>
    <dbReference type="NCBI Taxonomy" id="1317124"/>
    <lineage>
        <taxon>Bacteria</taxon>
        <taxon>Pseudomonadati</taxon>
        <taxon>Pseudomonadota</taxon>
        <taxon>Alphaproteobacteria</taxon>
        <taxon>Rhodobacterales</taxon>
        <taxon>Paracoccaceae</taxon>
        <taxon>Thioclava</taxon>
    </lineage>
</organism>
<evidence type="ECO:0000313" key="1">
    <source>
        <dbReference type="EMBL" id="KFE33847.1"/>
    </source>
</evidence>
<reference evidence="2" key="1">
    <citation type="submission" date="2013-04" db="EMBL/GenBank/DDBJ databases">
        <title>Thioclava sp. 13D2W-2 Genome Sequencing.</title>
        <authorList>
            <person name="Lai Q."/>
            <person name="Li G."/>
            <person name="Shao Z."/>
        </authorList>
    </citation>
    <scope>NUCLEOTIDE SEQUENCE [LARGE SCALE GENOMIC DNA]</scope>
    <source>
        <strain evidence="2">13D2W-2</strain>
    </source>
</reference>
<dbReference type="eggNOG" id="ENOG5033H2Y">
    <property type="taxonomic scope" value="Bacteria"/>
</dbReference>
<protein>
    <submittedName>
        <fullName evidence="1">Uncharacterized protein</fullName>
    </submittedName>
</protein>
<keyword evidence="2" id="KW-1185">Reference proteome</keyword>
<gene>
    <name evidence="1" type="ORF">DW2_16505</name>
</gene>
<comment type="caution">
    <text evidence="1">The sequence shown here is derived from an EMBL/GenBank/DDBJ whole genome shotgun (WGS) entry which is preliminary data.</text>
</comment>
<dbReference type="EMBL" id="AQRC01000015">
    <property type="protein sequence ID" value="KFE33847.1"/>
    <property type="molecule type" value="Genomic_DNA"/>
</dbReference>